<organism evidence="1 2">
    <name type="scientific">Streptomyces sannanensis</name>
    <dbReference type="NCBI Taxonomy" id="285536"/>
    <lineage>
        <taxon>Bacteria</taxon>
        <taxon>Bacillati</taxon>
        <taxon>Actinomycetota</taxon>
        <taxon>Actinomycetes</taxon>
        <taxon>Kitasatosporales</taxon>
        <taxon>Streptomycetaceae</taxon>
        <taxon>Streptomyces</taxon>
    </lineage>
</organism>
<reference evidence="2" key="1">
    <citation type="journal article" date="2019" name="Int. J. Syst. Evol. Microbiol.">
        <title>The Global Catalogue of Microorganisms (GCM) 10K type strain sequencing project: providing services to taxonomists for standard genome sequencing and annotation.</title>
        <authorList>
            <consortium name="The Broad Institute Genomics Platform"/>
            <consortium name="The Broad Institute Genome Sequencing Center for Infectious Disease"/>
            <person name="Wu L."/>
            <person name="Ma J."/>
        </authorList>
    </citation>
    <scope>NUCLEOTIDE SEQUENCE [LARGE SCALE GENOMIC DNA]</scope>
    <source>
        <strain evidence="2">JCM 9651</strain>
    </source>
</reference>
<comment type="caution">
    <text evidence="1">The sequence shown here is derived from an EMBL/GenBank/DDBJ whole genome shotgun (WGS) entry which is preliminary data.</text>
</comment>
<evidence type="ECO:0000313" key="1">
    <source>
        <dbReference type="EMBL" id="GAA3371202.1"/>
    </source>
</evidence>
<dbReference type="EMBL" id="BAAAYL010000001">
    <property type="protein sequence ID" value="GAA3371202.1"/>
    <property type="molecule type" value="Genomic_DNA"/>
</dbReference>
<keyword evidence="2" id="KW-1185">Reference proteome</keyword>
<dbReference type="Proteomes" id="UP001499990">
    <property type="component" value="Unassembled WGS sequence"/>
</dbReference>
<dbReference type="RefSeq" id="WP_345036008.1">
    <property type="nucleotide sequence ID" value="NZ_BAAAYL010000001.1"/>
</dbReference>
<sequence>MRRVRIQTNGPGGGPGNLLEVDGHDLTSSVAAYALTHVAGQFPQLLVELPPSTTAQSVFEGEAWVVVGEQPDPGQAAAAFLAAIDAAELEKAALARHDLQDGGPHELTRAMLAQLTEWALGKEPPIPEERGL</sequence>
<proteinExistence type="predicted"/>
<accession>A0ABP6S998</accession>
<evidence type="ECO:0000313" key="2">
    <source>
        <dbReference type="Proteomes" id="UP001499990"/>
    </source>
</evidence>
<gene>
    <name evidence="1" type="ORF">GCM10020367_20910</name>
</gene>
<protein>
    <submittedName>
        <fullName evidence="1">Uncharacterized protein</fullName>
    </submittedName>
</protein>
<name>A0ABP6S998_9ACTN</name>